<evidence type="ECO:0000313" key="2">
    <source>
        <dbReference type="EMBL" id="MPM72719.1"/>
    </source>
</evidence>
<name>A0A645C516_9ZZZZ</name>
<evidence type="ECO:0008006" key="3">
    <source>
        <dbReference type="Google" id="ProtNLM"/>
    </source>
</evidence>
<feature type="compositionally biased region" description="Basic residues" evidence="1">
    <location>
        <begin position="132"/>
        <end position="150"/>
    </location>
</feature>
<comment type="caution">
    <text evidence="2">The sequence shown here is derived from an EMBL/GenBank/DDBJ whole genome shotgun (WGS) entry which is preliminary data.</text>
</comment>
<evidence type="ECO:0000256" key="1">
    <source>
        <dbReference type="SAM" id="MobiDB-lite"/>
    </source>
</evidence>
<dbReference type="EMBL" id="VSSQ01024913">
    <property type="protein sequence ID" value="MPM72719.1"/>
    <property type="molecule type" value="Genomic_DNA"/>
</dbReference>
<sequence>MGYIAMLVNGMNLDASSAWRTYSLRDEQEKYFSDMKGAMLDGRNPAWSEKGKEGRMFVHFVGLTVYSHIKDVWKRLRLKDQFETVGEVIDEMKNIRCIEHTGKAKIITPFVGKQLKICEYYGLEVPEGCAPKQKKVSSKTGRKNKNAAQD</sequence>
<dbReference type="AlphaFoldDB" id="A0A645C516"/>
<feature type="region of interest" description="Disordered" evidence="1">
    <location>
        <begin position="131"/>
        <end position="150"/>
    </location>
</feature>
<organism evidence="2">
    <name type="scientific">bioreactor metagenome</name>
    <dbReference type="NCBI Taxonomy" id="1076179"/>
    <lineage>
        <taxon>unclassified sequences</taxon>
        <taxon>metagenomes</taxon>
        <taxon>ecological metagenomes</taxon>
    </lineage>
</organism>
<gene>
    <name evidence="2" type="ORF">SDC9_119695</name>
</gene>
<proteinExistence type="predicted"/>
<protein>
    <recommendedName>
        <fullName evidence="3">Transposase IS4-like domain-containing protein</fullName>
    </recommendedName>
</protein>
<reference evidence="2" key="1">
    <citation type="submission" date="2019-08" db="EMBL/GenBank/DDBJ databases">
        <authorList>
            <person name="Kucharzyk K."/>
            <person name="Murdoch R.W."/>
            <person name="Higgins S."/>
            <person name="Loffler F."/>
        </authorList>
    </citation>
    <scope>NUCLEOTIDE SEQUENCE</scope>
</reference>
<accession>A0A645C516</accession>